<comment type="caution">
    <text evidence="2">The sequence shown here is derived from an EMBL/GenBank/DDBJ whole genome shotgun (WGS) entry which is preliminary data.</text>
</comment>
<name>A0A7K6C5D3_PTIVI</name>
<feature type="region of interest" description="Disordered" evidence="1">
    <location>
        <begin position="110"/>
        <end position="144"/>
    </location>
</feature>
<keyword evidence="3" id="KW-1185">Reference proteome</keyword>
<feature type="region of interest" description="Disordered" evidence="1">
    <location>
        <begin position="1"/>
        <end position="38"/>
    </location>
</feature>
<feature type="compositionally biased region" description="Basic and acidic residues" evidence="1">
    <location>
        <begin position="132"/>
        <end position="144"/>
    </location>
</feature>
<evidence type="ECO:0000313" key="3">
    <source>
        <dbReference type="Proteomes" id="UP000584880"/>
    </source>
</evidence>
<reference evidence="2 3" key="1">
    <citation type="submission" date="2019-09" db="EMBL/GenBank/DDBJ databases">
        <title>Bird 10,000 Genomes (B10K) Project - Family phase.</title>
        <authorList>
            <person name="Zhang G."/>
        </authorList>
    </citation>
    <scope>NUCLEOTIDE SEQUENCE [LARGE SCALE GENOMIC DNA]</scope>
    <source>
        <strain evidence="2">B10K-DU-012-10</strain>
        <tissue evidence="2">Blood</tissue>
    </source>
</reference>
<accession>A0A7K6C5D3</accession>
<organism evidence="2 3">
    <name type="scientific">Ptilonorhynchus violaceus</name>
    <name type="common">Satin bowerbird</name>
    <name type="synonym">Pyrrhocorax violaceus</name>
    <dbReference type="NCBI Taxonomy" id="28724"/>
    <lineage>
        <taxon>Eukaryota</taxon>
        <taxon>Metazoa</taxon>
        <taxon>Chordata</taxon>
        <taxon>Craniata</taxon>
        <taxon>Vertebrata</taxon>
        <taxon>Euteleostomi</taxon>
        <taxon>Archelosauria</taxon>
        <taxon>Archosauria</taxon>
        <taxon>Dinosauria</taxon>
        <taxon>Saurischia</taxon>
        <taxon>Theropoda</taxon>
        <taxon>Coelurosauria</taxon>
        <taxon>Aves</taxon>
        <taxon>Neognathae</taxon>
        <taxon>Neoaves</taxon>
        <taxon>Telluraves</taxon>
        <taxon>Australaves</taxon>
        <taxon>Passeriformes</taxon>
        <taxon>Ptilonorhynchidae</taxon>
        <taxon>Ptilonorhynchus</taxon>
    </lineage>
</organism>
<dbReference type="Proteomes" id="UP000584880">
    <property type="component" value="Unassembled WGS sequence"/>
</dbReference>
<dbReference type="AlphaFoldDB" id="A0A7K6C5D3"/>
<evidence type="ECO:0000313" key="2">
    <source>
        <dbReference type="EMBL" id="NWV08992.1"/>
    </source>
</evidence>
<proteinExistence type="predicted"/>
<gene>
    <name evidence="2" type="primary">Rsph10b</name>
    <name evidence="2" type="ORF">PTIVIO_R04865</name>
</gene>
<feature type="compositionally biased region" description="Basic and acidic residues" evidence="1">
    <location>
        <begin position="1"/>
        <end position="19"/>
    </location>
</feature>
<feature type="non-terminal residue" evidence="2">
    <location>
        <position position="1"/>
    </location>
</feature>
<protein>
    <submittedName>
        <fullName evidence="2">RS10B protein</fullName>
    </submittedName>
</protein>
<evidence type="ECO:0000256" key="1">
    <source>
        <dbReference type="SAM" id="MobiDB-lite"/>
    </source>
</evidence>
<sequence>GDSKDDLSLLNEDVKKEQDSCSAEELTDEAKEDNTEQEEEFSLWMWQVQTFFTTKLFPAYQHEKVLREKIKENQKQDAELAEVRKIQDEELARLIAEKEVEAAKRREAAAAEKALASQSAEKGLSPKRGFLPKKETPKKEPSAK</sequence>
<dbReference type="EMBL" id="VZRJ01007526">
    <property type="protein sequence ID" value="NWV08992.1"/>
    <property type="molecule type" value="Genomic_DNA"/>
</dbReference>
<feature type="compositionally biased region" description="Low complexity" evidence="1">
    <location>
        <begin position="111"/>
        <end position="122"/>
    </location>
</feature>
<feature type="non-terminal residue" evidence="2">
    <location>
        <position position="144"/>
    </location>
</feature>